<evidence type="ECO:0000259" key="9">
    <source>
        <dbReference type="Pfam" id="PF03372"/>
    </source>
</evidence>
<dbReference type="GO" id="GO:0004518">
    <property type="term" value="F:nuclease activity"/>
    <property type="evidence" value="ECO:0007669"/>
    <property type="project" value="UniProtKB-KW"/>
</dbReference>
<keyword evidence="6" id="KW-0378">Hydrolase</keyword>
<dbReference type="CDD" id="cd09080">
    <property type="entry name" value="TDP2"/>
    <property type="match status" value="1"/>
</dbReference>
<dbReference type="Gene3D" id="3.30.460.10">
    <property type="entry name" value="Beta Polymerase, domain 2"/>
    <property type="match status" value="1"/>
</dbReference>
<dbReference type="EMBL" id="FPJO01000007">
    <property type="protein sequence ID" value="SFX85264.1"/>
    <property type="molecule type" value="Genomic_DNA"/>
</dbReference>
<proteinExistence type="predicted"/>
<dbReference type="InterPro" id="IPR036691">
    <property type="entry name" value="Endo/exonu/phosph_ase_sf"/>
</dbReference>
<dbReference type="PANTHER" id="PTHR15822:SF4">
    <property type="entry name" value="TYROSYL-DNA PHOSPHODIESTERASE 2"/>
    <property type="match status" value="1"/>
</dbReference>
<evidence type="ECO:0000256" key="7">
    <source>
        <dbReference type="ARBA" id="ARBA00022842"/>
    </source>
</evidence>
<keyword evidence="8" id="KW-0234">DNA repair</keyword>
<dbReference type="GO" id="GO:0006302">
    <property type="term" value="P:double-strand break repair"/>
    <property type="evidence" value="ECO:0007669"/>
    <property type="project" value="TreeGrafter"/>
</dbReference>
<evidence type="ECO:0000256" key="4">
    <source>
        <dbReference type="ARBA" id="ARBA00022723"/>
    </source>
</evidence>
<feature type="domain" description="MJ1316 RNA cyclic group end recognition" evidence="10">
    <location>
        <begin position="1"/>
        <end position="65"/>
    </location>
</feature>
<dbReference type="Pfam" id="PF04457">
    <property type="entry name" value="MJ1316"/>
    <property type="match status" value="1"/>
</dbReference>
<comment type="cofactor">
    <cofactor evidence="2">
        <name>Mg(2+)</name>
        <dbReference type="ChEBI" id="CHEBI:18420"/>
    </cofactor>
</comment>
<dbReference type="OrthoDB" id="490222at2"/>
<dbReference type="InterPro" id="IPR005135">
    <property type="entry name" value="Endo/exonuclease/phosphatase"/>
</dbReference>
<keyword evidence="3" id="KW-0540">Nuclease</keyword>
<evidence type="ECO:0000259" key="10">
    <source>
        <dbReference type="Pfam" id="PF04457"/>
    </source>
</evidence>
<sequence length="765" mass="80300">MRTSEEIYHRVRWDTRFDPARFVMGVAQRRTVPKRVPLPRFTPGGDIPWHRVLFFEADGELVWDRSSGVDRIDATEAGRVRAPRRLPSPYFISRTPHAYSAPDVAWKPVPEDAPAPEPIASLTLLTWNTLWDRYDSDRIDTARRRPLLLDALRAADADVIALQETEPALLALLLAAPWVREGYMLWADPAGRDVADYGLLLLSRVPVREAGLHALGPHKAVAAVVVDGPDGPATVAVTHLSSDHAADGALRRDAELADMATGLAAVEGDVTLLGDFNDGGDTPQDRLGMADAWSRVHGADDRTPTFDPSVNPLAAVSSLTGRVSRLDRVLVRSERLRPASAVLLGDVPTSDGLYVSDHFGVRVELAADAVSAALAAEDGTEACAAEEAGAADAVRRLAAALPEGRVHLVGSRRMGCALPGADLDLVAALPGAVDLPGVRERLAAALPDAEELREVTGARVPGLRFALGGLRVDLVTVATGGLAPAEAVARRAELGEAAATALSAVSDADAVLAAADPHRAAFVGLAREVKAWARARGLDSAPCGGLPGLAWSVLAARTAHESGDLPPLPLLRHFFATWATWDWDRAVGSGAAGGTGGSNGTAGLPLTVLTPTAPVRPCTSQVSPAGRDLVAEELFRAWEILESADDSAPVPHALLCAPPPLHAQHTAWALASVRPGPDEGRLRGRLLALAAALAGAGAPDSRIWPRPLTAEGLAGYAIGLGATPPDGHRLAEIGAEILRGIPDATLARVELSALRPTGDPAFALF</sequence>
<comment type="cofactor">
    <cofactor evidence="1">
        <name>Mn(2+)</name>
        <dbReference type="ChEBI" id="CHEBI:29035"/>
    </cofactor>
</comment>
<evidence type="ECO:0000313" key="12">
    <source>
        <dbReference type="Proteomes" id="UP000181909"/>
    </source>
</evidence>
<reference evidence="11 12" key="1">
    <citation type="submission" date="2016-11" db="EMBL/GenBank/DDBJ databases">
        <authorList>
            <person name="Jaros S."/>
            <person name="Januszkiewicz K."/>
            <person name="Wedrychowicz H."/>
        </authorList>
    </citation>
    <scope>NUCLEOTIDE SEQUENCE [LARGE SCALE GENOMIC DNA]</scope>
    <source>
        <strain evidence="11 12">OK807</strain>
    </source>
</reference>
<dbReference type="InterPro" id="IPR051547">
    <property type="entry name" value="TDP2-like"/>
</dbReference>
<organism evidence="11 12">
    <name type="scientific">Streptomyces atratus</name>
    <dbReference type="NCBI Taxonomy" id="1893"/>
    <lineage>
        <taxon>Bacteria</taxon>
        <taxon>Bacillati</taxon>
        <taxon>Actinomycetota</taxon>
        <taxon>Actinomycetes</taxon>
        <taxon>Kitasatosporales</taxon>
        <taxon>Streptomycetaceae</taxon>
        <taxon>Streptomyces</taxon>
    </lineage>
</organism>
<evidence type="ECO:0000256" key="1">
    <source>
        <dbReference type="ARBA" id="ARBA00001936"/>
    </source>
</evidence>
<dbReference type="GO" id="GO:0003697">
    <property type="term" value="F:single-stranded DNA binding"/>
    <property type="evidence" value="ECO:0007669"/>
    <property type="project" value="TreeGrafter"/>
</dbReference>
<evidence type="ECO:0000313" key="11">
    <source>
        <dbReference type="EMBL" id="SFX85264.1"/>
    </source>
</evidence>
<evidence type="ECO:0000256" key="2">
    <source>
        <dbReference type="ARBA" id="ARBA00001946"/>
    </source>
</evidence>
<evidence type="ECO:0000256" key="3">
    <source>
        <dbReference type="ARBA" id="ARBA00022722"/>
    </source>
</evidence>
<dbReference type="Pfam" id="PF03372">
    <property type="entry name" value="Exo_endo_phos"/>
    <property type="match status" value="1"/>
</dbReference>
<name>A0A1K2AG20_STRAR</name>
<dbReference type="InterPro" id="IPR040459">
    <property type="entry name" value="MJ1316"/>
</dbReference>
<dbReference type="GO" id="GO:0005737">
    <property type="term" value="C:cytoplasm"/>
    <property type="evidence" value="ECO:0007669"/>
    <property type="project" value="TreeGrafter"/>
</dbReference>
<dbReference type="Gene3D" id="1.10.1410.10">
    <property type="match status" value="1"/>
</dbReference>
<evidence type="ECO:0000256" key="5">
    <source>
        <dbReference type="ARBA" id="ARBA00022763"/>
    </source>
</evidence>
<evidence type="ECO:0000256" key="8">
    <source>
        <dbReference type="ARBA" id="ARBA00023204"/>
    </source>
</evidence>
<dbReference type="AlphaFoldDB" id="A0A1K2AG20"/>
<dbReference type="GO" id="GO:0046872">
    <property type="term" value="F:metal ion binding"/>
    <property type="evidence" value="ECO:0007669"/>
    <property type="project" value="UniProtKB-KW"/>
</dbReference>
<dbReference type="PANTHER" id="PTHR15822">
    <property type="entry name" value="TRAF AND TNF RECEPTOR-ASSOCIATED PROTEIN"/>
    <property type="match status" value="1"/>
</dbReference>
<keyword evidence="4" id="KW-0479">Metal-binding</keyword>
<dbReference type="SUPFAM" id="SSF81301">
    <property type="entry name" value="Nucleotidyltransferase"/>
    <property type="match status" value="1"/>
</dbReference>
<dbReference type="SUPFAM" id="SSF56219">
    <property type="entry name" value="DNase I-like"/>
    <property type="match status" value="1"/>
</dbReference>
<dbReference type="STRING" id="1893.SAMN02787144_100730"/>
<feature type="domain" description="Endonuclease/exonuclease/phosphatase" evidence="9">
    <location>
        <begin position="125"/>
        <end position="358"/>
    </location>
</feature>
<accession>A0A1K2AG20</accession>
<dbReference type="InterPro" id="IPR043519">
    <property type="entry name" value="NT_sf"/>
</dbReference>
<dbReference type="RefSeq" id="WP_072485544.1">
    <property type="nucleotide sequence ID" value="NZ_FPJO01000007.1"/>
</dbReference>
<dbReference type="GO" id="GO:0070260">
    <property type="term" value="F:5'-tyrosyl-DNA phosphodiesterase activity"/>
    <property type="evidence" value="ECO:0007669"/>
    <property type="project" value="TreeGrafter"/>
</dbReference>
<gene>
    <name evidence="11" type="ORF">SAMN02787144_100730</name>
</gene>
<protein>
    <submittedName>
        <fullName evidence="11">Poly(A) polymerase central domain-containing protein</fullName>
    </submittedName>
</protein>
<dbReference type="Proteomes" id="UP000181909">
    <property type="component" value="Unassembled WGS sequence"/>
</dbReference>
<keyword evidence="7" id="KW-0460">Magnesium</keyword>
<keyword evidence="5" id="KW-0227">DNA damage</keyword>
<dbReference type="Gene3D" id="3.60.10.10">
    <property type="entry name" value="Endonuclease/exonuclease/phosphatase"/>
    <property type="match status" value="1"/>
</dbReference>
<dbReference type="SUPFAM" id="SSF81631">
    <property type="entry name" value="PAP/OAS1 substrate-binding domain"/>
    <property type="match status" value="1"/>
</dbReference>
<evidence type="ECO:0000256" key="6">
    <source>
        <dbReference type="ARBA" id="ARBA00022801"/>
    </source>
</evidence>